<comment type="caution">
    <text evidence="1">The sequence shown here is derived from an EMBL/GenBank/DDBJ whole genome shotgun (WGS) entry which is preliminary data.</text>
</comment>
<accession>A0A7W7IWH7</accession>
<keyword evidence="2" id="KW-1185">Reference proteome</keyword>
<organism evidence="1 2">
    <name type="scientific">Flavobacterium nitrogenifigens</name>
    <dbReference type="NCBI Taxonomy" id="1617283"/>
    <lineage>
        <taxon>Bacteria</taxon>
        <taxon>Pseudomonadati</taxon>
        <taxon>Bacteroidota</taxon>
        <taxon>Flavobacteriia</taxon>
        <taxon>Flavobacteriales</taxon>
        <taxon>Flavobacteriaceae</taxon>
        <taxon>Flavobacterium</taxon>
    </lineage>
</organism>
<reference evidence="1 2" key="1">
    <citation type="submission" date="2020-08" db="EMBL/GenBank/DDBJ databases">
        <title>Functional genomics of gut bacteria from endangered species of beetles.</title>
        <authorList>
            <person name="Carlos-Shanley C."/>
        </authorList>
    </citation>
    <scope>NUCLEOTIDE SEQUENCE [LARGE SCALE GENOMIC DNA]</scope>
    <source>
        <strain evidence="1 2">S00142</strain>
    </source>
</reference>
<sequence>MNKLPFLLLLITFKLIGQTSSQKEFTVNYTIGHYNFGQKGEYERKEIFKFQENDSYFVLTASYYITNKYDYNPETTKNDLKISDTIIKLSNKKIEKIGTENLFEELNQNKNNFNTDFIDSNFSKKISKREILEVAKKRGQLYWFIDDETGKLDDLGKEKIKEIQSFKNYNEYVKETNPDVNHIAIVYDAWNFVNIEYSGSTYKLDFHSVLGQPIRIDNSKQLINLNVNLIFSKILPKKSLLLKQISLESIKTSYLHWFIDNINK</sequence>
<dbReference type="RefSeq" id="WP_184160673.1">
    <property type="nucleotide sequence ID" value="NZ_JACHLD010000002.1"/>
</dbReference>
<gene>
    <name evidence="1" type="ORF">HNP37_001925</name>
</gene>
<dbReference type="EMBL" id="JACHLD010000002">
    <property type="protein sequence ID" value="MBB4801864.1"/>
    <property type="molecule type" value="Genomic_DNA"/>
</dbReference>
<name>A0A7W7IWH7_9FLAO</name>
<proteinExistence type="predicted"/>
<protein>
    <submittedName>
        <fullName evidence="1">Uncharacterized protein</fullName>
    </submittedName>
</protein>
<dbReference type="AlphaFoldDB" id="A0A7W7IWH7"/>
<evidence type="ECO:0000313" key="1">
    <source>
        <dbReference type="EMBL" id="MBB4801864.1"/>
    </source>
</evidence>
<dbReference type="Proteomes" id="UP000561681">
    <property type="component" value="Unassembled WGS sequence"/>
</dbReference>
<evidence type="ECO:0000313" key="2">
    <source>
        <dbReference type="Proteomes" id="UP000561681"/>
    </source>
</evidence>